<dbReference type="Proteomes" id="UP000193431">
    <property type="component" value="Chromosome"/>
</dbReference>
<reference evidence="3 4" key="1">
    <citation type="submission" date="2016-11" db="EMBL/GenBank/DDBJ databases">
        <title>Trade-off between light-utilization and light-protection in marine flavobacteria.</title>
        <authorList>
            <person name="Kumagai Y."/>
        </authorList>
    </citation>
    <scope>NUCLEOTIDE SEQUENCE [LARGE SCALE GENOMIC DNA]</scope>
    <source>
        <strain evidence="3 4">JCM 13191</strain>
    </source>
</reference>
<feature type="region of interest" description="Disordered" evidence="1">
    <location>
        <begin position="209"/>
        <end position="229"/>
    </location>
</feature>
<accession>A0A1W6MJ44</accession>
<evidence type="ECO:0000313" key="3">
    <source>
        <dbReference type="EMBL" id="ARN77516.1"/>
    </source>
</evidence>
<feature type="transmembrane region" description="Helical" evidence="2">
    <location>
        <begin position="303"/>
        <end position="323"/>
    </location>
</feature>
<proteinExistence type="predicted"/>
<dbReference type="Pfam" id="PF10670">
    <property type="entry name" value="DUF4198"/>
    <property type="match status" value="1"/>
</dbReference>
<dbReference type="RefSeq" id="WP_085766318.1">
    <property type="nucleotide sequence ID" value="NZ_CP019344.1"/>
</dbReference>
<keyword evidence="2" id="KW-0812">Transmembrane</keyword>
<keyword evidence="4" id="KW-1185">Reference proteome</keyword>
<dbReference type="AlphaFoldDB" id="A0A1W6MJ44"/>
<evidence type="ECO:0000256" key="2">
    <source>
        <dbReference type="SAM" id="Phobius"/>
    </source>
</evidence>
<dbReference type="STRING" id="331648.BST97_05690"/>
<dbReference type="OrthoDB" id="581894at2"/>
<protein>
    <submittedName>
        <fullName evidence="3">NikM domain containing protein</fullName>
    </submittedName>
</protein>
<keyword evidence="2" id="KW-0472">Membrane</keyword>
<organism evidence="3 4">
    <name type="scientific">Nonlabens spongiae</name>
    <dbReference type="NCBI Taxonomy" id="331648"/>
    <lineage>
        <taxon>Bacteria</taxon>
        <taxon>Pseudomonadati</taxon>
        <taxon>Bacteroidota</taxon>
        <taxon>Flavobacteriia</taxon>
        <taxon>Flavobacteriales</taxon>
        <taxon>Flavobacteriaceae</taxon>
        <taxon>Nonlabens</taxon>
    </lineage>
</organism>
<name>A0A1W6MJ44_9FLAO</name>
<gene>
    <name evidence="3" type="ORF">BST97_05690</name>
</gene>
<sequence>MKKYFLLFLVIALCSHDMFLKFDDYFLNADSQATLQLFNGTFDKSDNVIDRDRMLDASMVAHGRRIVIDSSQWYDKETTTFLDFKTGDPGTYVLGVSTAPRNIEMTADKFNDYLEHDGVVDMLLSRKRNNQLDQDVNEKYSKHVKTIFQVGDQLTNDWKTELGYPIEFVPLENPYDLHAGHEMRVKLLLSGEPLANQLVLIGHEVMDKTHTHDGSTHSHEDAEQGHTHEGQLELRTDSNGILNFDITESGVWHLRTIHMTEVEDVELTHESNWATLTFQIGDGHEHDDDSHSHDDAHSHEPEFPTTLFLIISLLVVLGLFLFFKFKK</sequence>
<evidence type="ECO:0000256" key="1">
    <source>
        <dbReference type="SAM" id="MobiDB-lite"/>
    </source>
</evidence>
<dbReference type="InterPro" id="IPR019613">
    <property type="entry name" value="DUF4198"/>
</dbReference>
<keyword evidence="2" id="KW-1133">Transmembrane helix</keyword>
<dbReference type="EMBL" id="CP019344">
    <property type="protein sequence ID" value="ARN77516.1"/>
    <property type="molecule type" value="Genomic_DNA"/>
</dbReference>
<evidence type="ECO:0000313" key="4">
    <source>
        <dbReference type="Proteomes" id="UP000193431"/>
    </source>
</evidence>